<sequence>MLSRHAYRVGTVLTCFILFSNVCGLFSPKDPIKHLDKKSFRNLLKSKGLWIVKFYAPWCGHCKQLAPEWVKAAKALDGVVNVAAVDCDQHKDLAAQYGVQGFPTIKIFGQDKTKPKDYQGARDSAGIVQTCLQEASSMVRQRASGKKKQTKTKKKETVKKSASSSKQKKRKSDVITLTDKNFDSLVLQSGEVWMVEFYAPWCGHCKKLAPEWEKAATDLKGSVMVGAIDATAYEKKAAEYGVKGFPTLKVFGPNAASAKDAIDYPGERNADAITNFALAKVEADGGGLKIKEYYSKDVLTSTCVGKSSCVIAFLPHITEGGKAVRESYINVLQEASKLVRGKPFRFGWIQGGDQPEIERAFELSFGFPSLVAVSFDRKRYVVQRGAFSAPDIADFLHGLLHGRESTTAFEEFPHMNKMKPWDGKDVKLDLVEDESVDEDILSEIINKDEL</sequence>
<dbReference type="PRINTS" id="PR00421">
    <property type="entry name" value="THIOREDOXIN"/>
</dbReference>
<comment type="caution">
    <text evidence="15">The sequence shown here is derived from an EMBL/GenBank/DDBJ whole genome shotgun (WGS) entry which is preliminary data.</text>
</comment>
<dbReference type="OrthoDB" id="2121326at2759"/>
<dbReference type="EMBL" id="CAIX01000257">
    <property type="protein sequence ID" value="CCI48931.1"/>
    <property type="molecule type" value="Genomic_DNA"/>
</dbReference>
<comment type="subcellular location">
    <subcellularLocation>
        <location evidence="2">Endoplasmic reticulum lumen</location>
    </subcellularLocation>
</comment>
<dbReference type="GO" id="GO:0003756">
    <property type="term" value="F:protein disulfide isomerase activity"/>
    <property type="evidence" value="ECO:0007669"/>
    <property type="project" value="UniProtKB-EC"/>
</dbReference>
<dbReference type="PANTHER" id="PTHR45815:SF3">
    <property type="entry name" value="PROTEIN DISULFIDE-ISOMERASE A6"/>
    <property type="match status" value="1"/>
</dbReference>
<reference evidence="15 16" key="1">
    <citation type="submission" date="2012-05" db="EMBL/GenBank/DDBJ databases">
        <title>Recombination and specialization in a pathogen metapopulation.</title>
        <authorList>
            <person name="Gardiner A."/>
            <person name="Kemen E."/>
            <person name="Schultz-Larsen T."/>
            <person name="MacLean D."/>
            <person name="Van Oosterhout C."/>
            <person name="Jones J.D.G."/>
        </authorList>
    </citation>
    <scope>NUCLEOTIDE SEQUENCE [LARGE SCALE GENOMIC DNA]</scope>
    <source>
        <strain evidence="15 16">Ac Nc2</strain>
    </source>
</reference>
<dbReference type="STRING" id="65357.A0A024GPZ9"/>
<evidence type="ECO:0000256" key="1">
    <source>
        <dbReference type="ARBA" id="ARBA00001182"/>
    </source>
</evidence>
<evidence type="ECO:0000256" key="9">
    <source>
        <dbReference type="ARBA" id="ARBA00023235"/>
    </source>
</evidence>
<feature type="region of interest" description="Disordered" evidence="12">
    <location>
        <begin position="138"/>
        <end position="170"/>
    </location>
</feature>
<dbReference type="FunCoup" id="A0A024GPZ9">
    <property type="interactions" value="425"/>
</dbReference>
<evidence type="ECO:0000256" key="5">
    <source>
        <dbReference type="ARBA" id="ARBA00022729"/>
    </source>
</evidence>
<feature type="domain" description="Thioredoxin" evidence="13">
    <location>
        <begin position="7"/>
        <end position="137"/>
    </location>
</feature>
<comment type="catalytic activity">
    <reaction evidence="1">
        <text>Catalyzes the rearrangement of -S-S- bonds in proteins.</text>
        <dbReference type="EC" id="5.3.4.1"/>
    </reaction>
</comment>
<dbReference type="GO" id="GO:0015035">
    <property type="term" value="F:protein-disulfide reductase activity"/>
    <property type="evidence" value="ECO:0007669"/>
    <property type="project" value="TreeGrafter"/>
</dbReference>
<dbReference type="EMBL" id="CAIX01000257">
    <property type="protein sequence ID" value="CCI48938.1"/>
    <property type="molecule type" value="Genomic_DNA"/>
</dbReference>
<dbReference type="InterPro" id="IPR057305">
    <property type="entry name" value="Thioredox_PDIA6_C"/>
</dbReference>
<evidence type="ECO:0000259" key="13">
    <source>
        <dbReference type="PROSITE" id="PS51352"/>
    </source>
</evidence>
<keyword evidence="10" id="KW-0676">Redox-active center</keyword>
<evidence type="ECO:0000256" key="3">
    <source>
        <dbReference type="ARBA" id="ARBA00006347"/>
    </source>
</evidence>
<accession>A0A024GPZ9</accession>
<evidence type="ECO:0000256" key="8">
    <source>
        <dbReference type="ARBA" id="ARBA00023157"/>
    </source>
</evidence>
<dbReference type="NCBIfam" id="TIGR01126">
    <property type="entry name" value="pdi_dom"/>
    <property type="match status" value="2"/>
</dbReference>
<keyword evidence="5" id="KW-0732">Signal</keyword>
<dbReference type="CDD" id="cd03001">
    <property type="entry name" value="PDI_a_P5"/>
    <property type="match status" value="1"/>
</dbReference>
<protein>
    <recommendedName>
        <fullName evidence="4">protein disulfide-isomerase</fullName>
        <ecNumber evidence="4">5.3.4.1</ecNumber>
    </recommendedName>
</protein>
<dbReference type="Gene3D" id="3.40.30.10">
    <property type="entry name" value="Glutaredoxin"/>
    <property type="match status" value="2"/>
</dbReference>
<proteinExistence type="inferred from homology"/>
<evidence type="ECO:0000256" key="12">
    <source>
        <dbReference type="SAM" id="MobiDB-lite"/>
    </source>
</evidence>
<keyword evidence="9" id="KW-0413">Isomerase</keyword>
<evidence type="ECO:0000256" key="11">
    <source>
        <dbReference type="RuleBase" id="RU004208"/>
    </source>
</evidence>
<dbReference type="SUPFAM" id="SSF52833">
    <property type="entry name" value="Thioredoxin-like"/>
    <property type="match status" value="3"/>
</dbReference>
<organism evidence="15 16">
    <name type="scientific">Albugo candida</name>
    <dbReference type="NCBI Taxonomy" id="65357"/>
    <lineage>
        <taxon>Eukaryota</taxon>
        <taxon>Sar</taxon>
        <taxon>Stramenopiles</taxon>
        <taxon>Oomycota</taxon>
        <taxon>Peronosporomycetes</taxon>
        <taxon>Albuginales</taxon>
        <taxon>Albuginaceae</taxon>
        <taxon>Albugo</taxon>
    </lineage>
</organism>
<dbReference type="Proteomes" id="UP000053237">
    <property type="component" value="Unassembled WGS sequence"/>
</dbReference>
<evidence type="ECO:0000256" key="6">
    <source>
        <dbReference type="ARBA" id="ARBA00022737"/>
    </source>
</evidence>
<dbReference type="GO" id="GO:0034976">
    <property type="term" value="P:response to endoplasmic reticulum stress"/>
    <property type="evidence" value="ECO:0007669"/>
    <property type="project" value="TreeGrafter"/>
</dbReference>
<feature type="domain" description="Thioredoxin" evidence="13">
    <location>
        <begin position="166"/>
        <end position="283"/>
    </location>
</feature>
<dbReference type="InterPro" id="IPR017937">
    <property type="entry name" value="Thioredoxin_CS"/>
</dbReference>
<dbReference type="InterPro" id="IPR013766">
    <property type="entry name" value="Thioredoxin_domain"/>
</dbReference>
<dbReference type="Pfam" id="PF24541">
    <property type="entry name" value="Thioredox_PDIA6_C"/>
    <property type="match status" value="1"/>
</dbReference>
<dbReference type="PANTHER" id="PTHR45815">
    <property type="entry name" value="PROTEIN DISULFIDE-ISOMERASE A6"/>
    <property type="match status" value="1"/>
</dbReference>
<dbReference type="EC" id="5.3.4.1" evidence="4"/>
<evidence type="ECO:0000256" key="4">
    <source>
        <dbReference type="ARBA" id="ARBA00012723"/>
    </source>
</evidence>
<name>A0A024GPZ9_9STRA</name>
<dbReference type="PROSITE" id="PS51352">
    <property type="entry name" value="THIOREDOXIN_2"/>
    <property type="match status" value="2"/>
</dbReference>
<keyword evidence="6" id="KW-0677">Repeat</keyword>
<comment type="similarity">
    <text evidence="3 11">Belongs to the protein disulfide isomerase family.</text>
</comment>
<keyword evidence="16" id="KW-1185">Reference proteome</keyword>
<dbReference type="PROSITE" id="PS00194">
    <property type="entry name" value="THIOREDOXIN_1"/>
    <property type="match status" value="2"/>
</dbReference>
<dbReference type="InterPro" id="IPR005788">
    <property type="entry name" value="PDI_thioredoxin-like_dom"/>
</dbReference>
<dbReference type="InParanoid" id="A0A024GPZ9"/>
<evidence type="ECO:0000256" key="7">
    <source>
        <dbReference type="ARBA" id="ARBA00022824"/>
    </source>
</evidence>
<evidence type="ECO:0000256" key="2">
    <source>
        <dbReference type="ARBA" id="ARBA00004319"/>
    </source>
</evidence>
<evidence type="ECO:0000256" key="10">
    <source>
        <dbReference type="ARBA" id="ARBA00023284"/>
    </source>
</evidence>
<keyword evidence="7" id="KW-0256">Endoplasmic reticulum</keyword>
<feature type="compositionally biased region" description="Basic residues" evidence="12">
    <location>
        <begin position="143"/>
        <end position="157"/>
    </location>
</feature>
<dbReference type="AlphaFoldDB" id="A0A024GPZ9"/>
<evidence type="ECO:0000313" key="16">
    <source>
        <dbReference type="Proteomes" id="UP000053237"/>
    </source>
</evidence>
<gene>
    <name evidence="14" type="ORF">BN9_101400</name>
    <name evidence="15" type="ORF">BN9_101470</name>
</gene>
<dbReference type="GO" id="GO:0005788">
    <property type="term" value="C:endoplasmic reticulum lumen"/>
    <property type="evidence" value="ECO:0007669"/>
    <property type="project" value="UniProtKB-SubCell"/>
</dbReference>
<evidence type="ECO:0000313" key="14">
    <source>
        <dbReference type="EMBL" id="CCI48931.1"/>
    </source>
</evidence>
<dbReference type="InterPro" id="IPR036249">
    <property type="entry name" value="Thioredoxin-like_sf"/>
</dbReference>
<dbReference type="Pfam" id="PF00085">
    <property type="entry name" value="Thioredoxin"/>
    <property type="match status" value="2"/>
</dbReference>
<evidence type="ECO:0000313" key="15">
    <source>
        <dbReference type="EMBL" id="CCI48938.1"/>
    </source>
</evidence>
<keyword evidence="8" id="KW-1015">Disulfide bond</keyword>